<evidence type="ECO:0000313" key="1">
    <source>
        <dbReference type="EnsemblMetazoa" id="GPAI021359-PA"/>
    </source>
</evidence>
<proteinExistence type="predicted"/>
<name>A0A1A9ZPX7_GLOPL</name>
<keyword evidence="2" id="KW-1185">Reference proteome</keyword>
<protein>
    <submittedName>
        <fullName evidence="1">Uncharacterized protein</fullName>
    </submittedName>
</protein>
<dbReference type="AlphaFoldDB" id="A0A1A9ZPX7"/>
<evidence type="ECO:0000313" key="2">
    <source>
        <dbReference type="Proteomes" id="UP000092445"/>
    </source>
</evidence>
<accession>A0A1A9ZPX7</accession>
<dbReference type="VEuPathDB" id="VectorBase:GPAI021359"/>
<dbReference type="Proteomes" id="UP000092445">
    <property type="component" value="Unassembled WGS sequence"/>
</dbReference>
<reference evidence="2" key="1">
    <citation type="submission" date="2014-03" db="EMBL/GenBank/DDBJ databases">
        <authorList>
            <person name="Aksoy S."/>
            <person name="Warren W."/>
            <person name="Wilson R.K."/>
        </authorList>
    </citation>
    <scope>NUCLEOTIDE SEQUENCE [LARGE SCALE GENOMIC DNA]</scope>
    <source>
        <strain evidence="2">IAEA</strain>
    </source>
</reference>
<organism evidence="1 2">
    <name type="scientific">Glossina pallidipes</name>
    <name type="common">Tsetse fly</name>
    <dbReference type="NCBI Taxonomy" id="7398"/>
    <lineage>
        <taxon>Eukaryota</taxon>
        <taxon>Metazoa</taxon>
        <taxon>Ecdysozoa</taxon>
        <taxon>Arthropoda</taxon>
        <taxon>Hexapoda</taxon>
        <taxon>Insecta</taxon>
        <taxon>Pterygota</taxon>
        <taxon>Neoptera</taxon>
        <taxon>Endopterygota</taxon>
        <taxon>Diptera</taxon>
        <taxon>Brachycera</taxon>
        <taxon>Muscomorpha</taxon>
        <taxon>Hippoboscoidea</taxon>
        <taxon>Glossinidae</taxon>
        <taxon>Glossina</taxon>
    </lineage>
</organism>
<dbReference type="EnsemblMetazoa" id="GPAI021359-RA">
    <property type="protein sequence ID" value="GPAI021359-PA"/>
    <property type="gene ID" value="GPAI021359"/>
</dbReference>
<sequence length="110" mass="12625">MSLEYLTTVGSQNIEANSMQEVRNFHFIDSLFECKSNIIQLGQNNHKDILLDKTIPLGPIEFEQTIKNRAATVMREVYAIVSRQVKMWNGYAFEKCPGIIDQNQNLSNCQ</sequence>
<reference evidence="1" key="2">
    <citation type="submission" date="2020-05" db="UniProtKB">
        <authorList>
            <consortium name="EnsemblMetazoa"/>
        </authorList>
    </citation>
    <scope>IDENTIFICATION</scope>
    <source>
        <strain evidence="1">IAEA</strain>
    </source>
</reference>